<feature type="binding site" evidence="22">
    <location>
        <position position="396"/>
    </location>
    <ligand>
        <name>Zn(2+)</name>
        <dbReference type="ChEBI" id="CHEBI:29105"/>
        <note>catalytic</note>
    </ligand>
</feature>
<evidence type="ECO:0000256" key="17">
    <source>
        <dbReference type="ARBA" id="ARBA00023136"/>
    </source>
</evidence>
<feature type="site" description="Transition state stabilizer" evidence="23">
    <location>
        <position position="478"/>
    </location>
</feature>
<evidence type="ECO:0000256" key="13">
    <source>
        <dbReference type="ARBA" id="ARBA00022837"/>
    </source>
</evidence>
<feature type="domain" description="ERAP1-like C-terminal" evidence="27">
    <location>
        <begin position="615"/>
        <end position="932"/>
    </location>
</feature>
<keyword evidence="8 24" id="KW-0645">Protease</keyword>
<dbReference type="GO" id="GO:0003081">
    <property type="term" value="P:regulation of systemic arterial blood pressure by renin-angiotensin"/>
    <property type="evidence" value="ECO:0007669"/>
    <property type="project" value="Ensembl"/>
</dbReference>
<dbReference type="InterPro" id="IPR027268">
    <property type="entry name" value="Peptidase_M4/M1_CTD_sf"/>
</dbReference>
<protein>
    <recommendedName>
        <fullName evidence="24">Aminopeptidase</fullName>
        <ecNumber evidence="24">3.4.11.-</ecNumber>
    </recommendedName>
</protein>
<dbReference type="Gene3D" id="2.60.40.1730">
    <property type="entry name" value="tricorn interacting facor f3 domain"/>
    <property type="match status" value="1"/>
</dbReference>
<dbReference type="Gene3D" id="1.10.390.10">
    <property type="entry name" value="Neutral Protease Domain 2"/>
    <property type="match status" value="1"/>
</dbReference>
<feature type="binding site" evidence="21">
    <location>
        <position position="222"/>
    </location>
    <ligand>
        <name>substrate</name>
    </ligand>
</feature>
<feature type="domain" description="Peptidase M1 membrane alanine aminopeptidase" evidence="26">
    <location>
        <begin position="320"/>
        <end position="537"/>
    </location>
</feature>
<evidence type="ECO:0000256" key="6">
    <source>
        <dbReference type="ARBA" id="ARBA00022438"/>
    </source>
</evidence>
<dbReference type="GO" id="GO:0005737">
    <property type="term" value="C:cytoplasm"/>
    <property type="evidence" value="ECO:0007669"/>
    <property type="project" value="TreeGrafter"/>
</dbReference>
<dbReference type="GO" id="GO:0043171">
    <property type="term" value="P:peptide catabolic process"/>
    <property type="evidence" value="ECO:0007669"/>
    <property type="project" value="TreeGrafter"/>
</dbReference>
<evidence type="ECO:0000256" key="7">
    <source>
        <dbReference type="ARBA" id="ARBA00022475"/>
    </source>
</evidence>
<feature type="binding site" evidence="21">
    <location>
        <begin position="356"/>
        <end position="360"/>
    </location>
    <ligand>
        <name>substrate</name>
    </ligand>
</feature>
<evidence type="ECO:0000256" key="25">
    <source>
        <dbReference type="SAM" id="MobiDB-lite"/>
    </source>
</evidence>
<keyword evidence="15 24" id="KW-1133">Transmembrane helix</keyword>
<dbReference type="Pfam" id="PF11838">
    <property type="entry name" value="ERAP1_C"/>
    <property type="match status" value="1"/>
</dbReference>
<keyword evidence="18" id="KW-1015">Disulfide bond</keyword>
<evidence type="ECO:0000256" key="18">
    <source>
        <dbReference type="ARBA" id="ARBA00023157"/>
    </source>
</evidence>
<dbReference type="SUPFAM" id="SSF55486">
    <property type="entry name" value="Metalloproteases ('zincins'), catalytic domain"/>
    <property type="match status" value="1"/>
</dbReference>
<dbReference type="CTD" id="2028"/>
<feature type="region of interest" description="Disordered" evidence="25">
    <location>
        <begin position="44"/>
        <end position="83"/>
    </location>
</feature>
<dbReference type="RefSeq" id="XP_008059418.1">
    <property type="nucleotide sequence ID" value="XM_008061227.1"/>
</dbReference>
<feature type="compositionally biased region" description="Low complexity" evidence="25">
    <location>
        <begin position="55"/>
        <end position="66"/>
    </location>
</feature>
<name>A0A1U7TSM6_CARSF</name>
<dbReference type="CDD" id="cd09601">
    <property type="entry name" value="M1_APN-Q_like"/>
    <property type="match status" value="1"/>
</dbReference>
<evidence type="ECO:0000256" key="5">
    <source>
        <dbReference type="ARBA" id="ARBA00011748"/>
    </source>
</evidence>
<comment type="catalytic activity">
    <reaction evidence="1">
        <text>Release of N-terminal glutamate (and to a lesser extent aspartate) from a peptide.</text>
        <dbReference type="EC" id="3.4.11.7"/>
    </reaction>
</comment>
<feature type="binding site" evidence="22">
    <location>
        <position position="392"/>
    </location>
    <ligand>
        <name>Zn(2+)</name>
        <dbReference type="ChEBI" id="CHEBI:29105"/>
        <note>catalytic</note>
    </ligand>
</feature>
<evidence type="ECO:0000313" key="29">
    <source>
        <dbReference type="Proteomes" id="UP000189704"/>
    </source>
</evidence>
<evidence type="ECO:0000256" key="22">
    <source>
        <dbReference type="PIRSR" id="PIRSR634016-3"/>
    </source>
</evidence>
<keyword evidence="16 24" id="KW-0482">Metalloprotease</keyword>
<evidence type="ECO:0000256" key="21">
    <source>
        <dbReference type="PIRSR" id="PIRSR634016-2"/>
    </source>
</evidence>
<dbReference type="PANTHER" id="PTHR11533:SF276">
    <property type="entry name" value="GLUTAMYL AMINOPEPTIDASE"/>
    <property type="match status" value="1"/>
</dbReference>
<evidence type="ECO:0000256" key="14">
    <source>
        <dbReference type="ARBA" id="ARBA00022968"/>
    </source>
</evidence>
<gene>
    <name evidence="30" type="primary">ENPEP</name>
</gene>
<evidence type="ECO:0000256" key="23">
    <source>
        <dbReference type="PIRSR" id="PIRSR634016-4"/>
    </source>
</evidence>
<keyword evidence="9 24" id="KW-0812">Transmembrane</keyword>
<dbReference type="EC" id="3.4.11.-" evidence="24"/>
<evidence type="ECO:0000256" key="9">
    <source>
        <dbReference type="ARBA" id="ARBA00022692"/>
    </source>
</evidence>
<evidence type="ECO:0000256" key="24">
    <source>
        <dbReference type="RuleBase" id="RU364040"/>
    </source>
</evidence>
<comment type="similarity">
    <text evidence="4 24">Belongs to the peptidase M1 family.</text>
</comment>
<evidence type="ECO:0000259" key="26">
    <source>
        <dbReference type="Pfam" id="PF01433"/>
    </source>
</evidence>
<comment type="subcellular location">
    <subcellularLocation>
        <location evidence="3">Cell membrane</location>
        <topology evidence="3">Single-pass type II membrane protein</topology>
    </subcellularLocation>
</comment>
<feature type="domain" description="Aminopeptidase N-like N-terminal" evidence="28">
    <location>
        <begin position="98"/>
        <end position="285"/>
    </location>
</feature>
<keyword evidence="19" id="KW-0325">Glycoprotein</keyword>
<dbReference type="InterPro" id="IPR045357">
    <property type="entry name" value="Aminopeptidase_N-like_N"/>
</dbReference>
<evidence type="ECO:0000256" key="12">
    <source>
        <dbReference type="ARBA" id="ARBA00022833"/>
    </source>
</evidence>
<evidence type="ECO:0000256" key="3">
    <source>
        <dbReference type="ARBA" id="ARBA00004401"/>
    </source>
</evidence>
<sequence>MNFAEGEGSKRYCIKTKHVAIICAVVVGVGLIVGLSVGLTRSCDSTGDAGQGTASTPSTLSSTPSPSDLPPQDPGICPASEDESGQWTNFRLPDFINPVHYDLHVKPLMEEDTYTGRVSISINVSAPTRHLWLHLRETRLTKQPELTRSSGEQVPVVRCFEYKKQEYVVVEAGEELTPSTSAGFYLLTMEFAGWLNGSLVGFYRTTYTENGQVKSIAATDHEPTDARKSFPCFDEPNKKATFTISITHTKEYEAISNMPVVKNVSLDDKWTQTLFERSVPMSTYLVCFAVHQFHAVRRTSNSGKPLTIYVQPQQRHTAEYAADITKSVFDYFEEYFAMNYSLPKLDKIAIPDFGTGAMENWGLITYRETNLLYDPNESASSNQQRVATVVAHELVHQWFGNIVTMDWWEDLWLNEGFASFFEFLGVNHAEKDWQMRDQMLLEDVLPVQEDDSLMSSHPIVVTVTTPAEITSVFDGISYSKGASILRMLEDWLTPEKFQKGCQIYLTKYQFQNAKTSDFWGALEEASNLPVREVMDTWTRQMGYPVLNVNDTRNITQKRFLLDSRANPSQPPSDLGYTWNIPVRWTEDDTSNIVLYNRSEKGGITLNSANPSGNAFLKINPDHIGFYRVNYEVPTWNMIASVLFWNHTSFSSADRASLIDDAFALARAQLLDYKVALNLTKYLKLEKEFLPWQRVISAITYIISMFEDDKELYPVIEEYFQGQVKPIADALGWSDTGNHLTKLLRASVLGLACKMGDREALNNASYLFETWLSGTVSLPVNLRLLVYRYGMQNSGNESSWNFTLEQYQNTSLAQEKEKLLYGLASVKNVTLLSRYLDLLKDTNLIKTQDVFTVIRYISYNSYGKSMAWNWIQLNWDYLVNRYTLNDRNLGRIVTIAEPFNTELQLWQMESFFAKYPEAGAGEQPRQQVLETVKNNIEWLKQNRDTIREWFLNLSKNA</sequence>
<proteinExistence type="inferred from homology"/>
<dbReference type="Pfam" id="PF01433">
    <property type="entry name" value="Peptidase_M1"/>
    <property type="match status" value="1"/>
</dbReference>
<dbReference type="GO" id="GO:0006508">
    <property type="term" value="P:proteolysis"/>
    <property type="evidence" value="ECO:0007669"/>
    <property type="project" value="UniProtKB-KW"/>
</dbReference>
<dbReference type="PRINTS" id="PR00756">
    <property type="entry name" value="ALADIPTASE"/>
</dbReference>
<keyword evidence="13" id="KW-0106">Calcium</keyword>
<dbReference type="AlphaFoldDB" id="A0A1U7TSM6"/>
<feature type="binding site" evidence="21">
    <location>
        <position position="886"/>
    </location>
    <ligand>
        <name>substrate</name>
    </ligand>
</feature>
<dbReference type="SUPFAM" id="SSF63737">
    <property type="entry name" value="Leukotriene A4 hydrolase N-terminal domain"/>
    <property type="match status" value="1"/>
</dbReference>
<evidence type="ECO:0000256" key="4">
    <source>
        <dbReference type="ARBA" id="ARBA00010136"/>
    </source>
</evidence>
<dbReference type="PANTHER" id="PTHR11533">
    <property type="entry name" value="PROTEASE M1 ZINC METALLOPROTEASE"/>
    <property type="match status" value="1"/>
</dbReference>
<dbReference type="GO" id="GO:0016477">
    <property type="term" value="P:cell migration"/>
    <property type="evidence" value="ECO:0007669"/>
    <property type="project" value="Ensembl"/>
</dbReference>
<keyword evidence="14" id="KW-0735">Signal-anchor</keyword>
<dbReference type="GO" id="GO:0005615">
    <property type="term" value="C:extracellular space"/>
    <property type="evidence" value="ECO:0007669"/>
    <property type="project" value="TreeGrafter"/>
</dbReference>
<feature type="transmembrane region" description="Helical" evidence="24">
    <location>
        <begin position="19"/>
        <end position="39"/>
    </location>
</feature>
<dbReference type="GO" id="GO:0008283">
    <property type="term" value="P:cell population proliferation"/>
    <property type="evidence" value="ECO:0007669"/>
    <property type="project" value="Ensembl"/>
</dbReference>
<dbReference type="Proteomes" id="UP000189704">
    <property type="component" value="Unplaced"/>
</dbReference>
<dbReference type="STRING" id="1868482.ENSTSYP00000007770"/>
<evidence type="ECO:0000256" key="8">
    <source>
        <dbReference type="ARBA" id="ARBA00022670"/>
    </source>
</evidence>
<dbReference type="InterPro" id="IPR001930">
    <property type="entry name" value="Peptidase_M1"/>
</dbReference>
<comment type="function">
    <text evidence="2">Regulates central hypertension through its calcium-modulated preference to cleave N-terminal acidic residues from peptides such as angiotensin II.</text>
</comment>
<dbReference type="FunFam" id="2.60.40.1730:FF:000006">
    <property type="entry name" value="Aminopeptidase"/>
    <property type="match status" value="1"/>
</dbReference>
<dbReference type="Pfam" id="PF17900">
    <property type="entry name" value="Peptidase_M1_N"/>
    <property type="match status" value="1"/>
</dbReference>
<evidence type="ECO:0000313" key="30">
    <source>
        <dbReference type="RefSeq" id="XP_008059418.1"/>
    </source>
</evidence>
<evidence type="ECO:0000256" key="16">
    <source>
        <dbReference type="ARBA" id="ARBA00023049"/>
    </source>
</evidence>
<dbReference type="FunFam" id="1.25.50.20:FF:000001">
    <property type="entry name" value="Aminopeptidase"/>
    <property type="match status" value="1"/>
</dbReference>
<dbReference type="GeneID" id="103263551"/>
<keyword evidence="10 22" id="KW-0479">Metal-binding</keyword>
<evidence type="ECO:0000259" key="28">
    <source>
        <dbReference type="Pfam" id="PF17900"/>
    </source>
</evidence>
<comment type="cofactor">
    <cofactor evidence="22 24">
        <name>Zn(2+)</name>
        <dbReference type="ChEBI" id="CHEBI:29105"/>
    </cofactor>
    <text evidence="22 24">Binds 1 zinc ion per subunit.</text>
</comment>
<dbReference type="InterPro" id="IPR042097">
    <property type="entry name" value="Aminopeptidase_N-like_N_sf"/>
</dbReference>
<dbReference type="FunFam" id="1.10.390.10:FF:000016">
    <property type="entry name" value="Glutamyl aminopeptidase"/>
    <property type="match status" value="1"/>
</dbReference>
<evidence type="ECO:0000256" key="20">
    <source>
        <dbReference type="PIRSR" id="PIRSR634016-1"/>
    </source>
</evidence>
<comment type="subunit">
    <text evidence="5">Homodimer; disulfide-linked.</text>
</comment>
<evidence type="ECO:0000259" key="27">
    <source>
        <dbReference type="Pfam" id="PF11838"/>
    </source>
</evidence>
<keyword evidence="7" id="KW-1003">Cell membrane</keyword>
<dbReference type="OrthoDB" id="510539at2759"/>
<dbReference type="GO" id="GO:0042277">
    <property type="term" value="F:peptide binding"/>
    <property type="evidence" value="ECO:0007669"/>
    <property type="project" value="TreeGrafter"/>
</dbReference>
<dbReference type="Gene3D" id="2.60.40.1910">
    <property type="match status" value="1"/>
</dbReference>
<keyword evidence="17 24" id="KW-0472">Membrane</keyword>
<keyword evidence="29" id="KW-1185">Reference proteome</keyword>
<dbReference type="GO" id="GO:0008270">
    <property type="term" value="F:zinc ion binding"/>
    <property type="evidence" value="ECO:0007669"/>
    <property type="project" value="UniProtKB-UniRule"/>
</dbReference>
<dbReference type="Gene3D" id="1.25.50.20">
    <property type="match status" value="1"/>
</dbReference>
<evidence type="ECO:0000256" key="15">
    <source>
        <dbReference type="ARBA" id="ARBA00022989"/>
    </source>
</evidence>
<dbReference type="FunFam" id="2.60.40.1910:FF:000003">
    <property type="entry name" value="Aminopeptidase"/>
    <property type="match status" value="1"/>
</dbReference>
<feature type="active site" description="Proton acceptor" evidence="20">
    <location>
        <position position="393"/>
    </location>
</feature>
<dbReference type="GO" id="GO:0004230">
    <property type="term" value="F:glutamyl aminopeptidase activity"/>
    <property type="evidence" value="ECO:0007669"/>
    <property type="project" value="UniProtKB-EC"/>
</dbReference>
<dbReference type="InterPro" id="IPR050344">
    <property type="entry name" value="Peptidase_M1_aminopeptidases"/>
</dbReference>
<dbReference type="OMA" id="WNVWSQF"/>
<keyword evidence="11 24" id="KW-0378">Hydrolase</keyword>
<reference evidence="30" key="1">
    <citation type="submission" date="2025-08" db="UniProtKB">
        <authorList>
            <consortium name="RefSeq"/>
        </authorList>
    </citation>
    <scope>IDENTIFICATION</scope>
</reference>
<feature type="binding site" evidence="22">
    <location>
        <position position="415"/>
    </location>
    <ligand>
        <name>Zn(2+)</name>
        <dbReference type="ChEBI" id="CHEBI:29105"/>
        <note>catalytic</note>
    </ligand>
</feature>
<evidence type="ECO:0000256" key="19">
    <source>
        <dbReference type="ARBA" id="ARBA00023180"/>
    </source>
</evidence>
<dbReference type="GO" id="GO:0070006">
    <property type="term" value="F:metalloaminopeptidase activity"/>
    <property type="evidence" value="ECO:0007669"/>
    <property type="project" value="Ensembl"/>
</dbReference>
<evidence type="ECO:0000256" key="10">
    <source>
        <dbReference type="ARBA" id="ARBA00022723"/>
    </source>
</evidence>
<dbReference type="GO" id="GO:0005886">
    <property type="term" value="C:plasma membrane"/>
    <property type="evidence" value="ECO:0007669"/>
    <property type="project" value="UniProtKB-SubCell"/>
</dbReference>
<dbReference type="InterPro" id="IPR034016">
    <property type="entry name" value="M1_APN-typ"/>
</dbReference>
<dbReference type="InterPro" id="IPR014782">
    <property type="entry name" value="Peptidase_M1_dom"/>
</dbReference>
<accession>A0A1U7TSM6</accession>
<evidence type="ECO:0000256" key="11">
    <source>
        <dbReference type="ARBA" id="ARBA00022801"/>
    </source>
</evidence>
<dbReference type="KEGG" id="csyr:103263551"/>
<keyword evidence="6 24" id="KW-0031">Aminopeptidase</keyword>
<keyword evidence="12 22" id="KW-0862">Zinc</keyword>
<evidence type="ECO:0000256" key="1">
    <source>
        <dbReference type="ARBA" id="ARBA00001703"/>
    </source>
</evidence>
<dbReference type="InterPro" id="IPR024571">
    <property type="entry name" value="ERAP1-like_C_dom"/>
</dbReference>
<organism evidence="29 30">
    <name type="scientific">Carlito syrichta</name>
    <name type="common">Philippine tarsier</name>
    <name type="synonym">Tarsius syrichta</name>
    <dbReference type="NCBI Taxonomy" id="1868482"/>
    <lineage>
        <taxon>Eukaryota</taxon>
        <taxon>Metazoa</taxon>
        <taxon>Chordata</taxon>
        <taxon>Craniata</taxon>
        <taxon>Vertebrata</taxon>
        <taxon>Euteleostomi</taxon>
        <taxon>Mammalia</taxon>
        <taxon>Eutheria</taxon>
        <taxon>Euarchontoglires</taxon>
        <taxon>Primates</taxon>
        <taxon>Haplorrhini</taxon>
        <taxon>Tarsiiformes</taxon>
        <taxon>Tarsiidae</taxon>
        <taxon>Carlito</taxon>
    </lineage>
</organism>
<evidence type="ECO:0000256" key="2">
    <source>
        <dbReference type="ARBA" id="ARBA00002507"/>
    </source>
</evidence>